<proteinExistence type="predicted"/>
<dbReference type="PROSITE" id="PS50943">
    <property type="entry name" value="HTH_CROC1"/>
    <property type="match status" value="1"/>
</dbReference>
<dbReference type="RefSeq" id="WP_218139620.1">
    <property type="nucleotide sequence ID" value="NZ_FOHA01000001.1"/>
</dbReference>
<dbReference type="CDD" id="cd00093">
    <property type="entry name" value="HTH_XRE"/>
    <property type="match status" value="1"/>
</dbReference>
<dbReference type="InterPro" id="IPR010982">
    <property type="entry name" value="Lambda_DNA-bd_dom_sf"/>
</dbReference>
<accession>A0A1H9PSA6</accession>
<dbReference type="Pfam" id="PF01381">
    <property type="entry name" value="HTH_3"/>
    <property type="match status" value="1"/>
</dbReference>
<dbReference type="SMART" id="SM00530">
    <property type="entry name" value="HTH_XRE"/>
    <property type="match status" value="1"/>
</dbReference>
<dbReference type="GO" id="GO:0003677">
    <property type="term" value="F:DNA binding"/>
    <property type="evidence" value="ECO:0007669"/>
    <property type="project" value="InterPro"/>
</dbReference>
<protein>
    <submittedName>
        <fullName evidence="2">Helix-turn-helix</fullName>
    </submittedName>
</protein>
<reference evidence="2 3" key="1">
    <citation type="submission" date="2016-10" db="EMBL/GenBank/DDBJ databases">
        <authorList>
            <person name="de Groot N.N."/>
        </authorList>
    </citation>
    <scope>NUCLEOTIDE SEQUENCE [LARGE SCALE GENOMIC DNA]</scope>
    <source>
        <strain evidence="2 3">DSM 13760</strain>
    </source>
</reference>
<dbReference type="SUPFAM" id="SSF47413">
    <property type="entry name" value="lambda repressor-like DNA-binding domains"/>
    <property type="match status" value="1"/>
</dbReference>
<dbReference type="InterPro" id="IPR001387">
    <property type="entry name" value="Cro/C1-type_HTH"/>
</dbReference>
<keyword evidence="3" id="KW-1185">Reference proteome</keyword>
<dbReference type="EMBL" id="FOHA01000001">
    <property type="protein sequence ID" value="SER51104.1"/>
    <property type="molecule type" value="Genomic_DNA"/>
</dbReference>
<evidence type="ECO:0000259" key="1">
    <source>
        <dbReference type="PROSITE" id="PS50943"/>
    </source>
</evidence>
<evidence type="ECO:0000313" key="2">
    <source>
        <dbReference type="EMBL" id="SER51104.1"/>
    </source>
</evidence>
<evidence type="ECO:0000313" key="3">
    <source>
        <dbReference type="Proteomes" id="UP000198948"/>
    </source>
</evidence>
<gene>
    <name evidence="2" type="ORF">SAMN04488559_101107</name>
</gene>
<sequence>MTSKNMNWLDIQKYELDLDLIREKRLALNYTHKEIAYYLGYKNPCSYYKYENGDYSFKANQLPILAQILNCELSALYKKSKE</sequence>
<dbReference type="AlphaFoldDB" id="A0A1H9PSA6"/>
<dbReference type="Proteomes" id="UP000198948">
    <property type="component" value="Unassembled WGS sequence"/>
</dbReference>
<name>A0A1H9PSA6_9LACT</name>
<feature type="domain" description="HTH cro/C1-type" evidence="1">
    <location>
        <begin position="21"/>
        <end position="76"/>
    </location>
</feature>
<organism evidence="2 3">
    <name type="scientific">Isobaculum melis</name>
    <dbReference type="NCBI Taxonomy" id="142588"/>
    <lineage>
        <taxon>Bacteria</taxon>
        <taxon>Bacillati</taxon>
        <taxon>Bacillota</taxon>
        <taxon>Bacilli</taxon>
        <taxon>Lactobacillales</taxon>
        <taxon>Carnobacteriaceae</taxon>
        <taxon>Isobaculum</taxon>
    </lineage>
</organism>
<dbReference type="Gene3D" id="1.10.260.40">
    <property type="entry name" value="lambda repressor-like DNA-binding domains"/>
    <property type="match status" value="1"/>
</dbReference>